<name>A0A2H1W6I9_SPOFR</name>
<evidence type="ECO:0000313" key="1">
    <source>
        <dbReference type="EMBL" id="SOQ48678.1"/>
    </source>
</evidence>
<dbReference type="AlphaFoldDB" id="A0A2H1W6I9"/>
<gene>
    <name evidence="1" type="ORF">SFRICE_031442</name>
</gene>
<proteinExistence type="predicted"/>
<reference evidence="1" key="1">
    <citation type="submission" date="2016-07" db="EMBL/GenBank/DDBJ databases">
        <authorList>
            <person name="Bretaudeau A."/>
        </authorList>
    </citation>
    <scope>NUCLEOTIDE SEQUENCE</scope>
    <source>
        <strain evidence="1">Rice</strain>
        <tissue evidence="1">Whole body</tissue>
    </source>
</reference>
<sequence length="68" mass="7956">MLAQWLQCNVKSRCDVYLNLYVCKRTHDSDTGKNHSVGKLNEHTYHLMVSNRRCPWTLETPKALQPLI</sequence>
<accession>A0A2H1W6I9</accession>
<dbReference type="EMBL" id="ODYU01006647">
    <property type="protein sequence ID" value="SOQ48678.1"/>
    <property type="molecule type" value="Genomic_DNA"/>
</dbReference>
<protein>
    <submittedName>
        <fullName evidence="1">SFRICE_031442</fullName>
    </submittedName>
</protein>
<organism evidence="1">
    <name type="scientific">Spodoptera frugiperda</name>
    <name type="common">Fall armyworm</name>
    <dbReference type="NCBI Taxonomy" id="7108"/>
    <lineage>
        <taxon>Eukaryota</taxon>
        <taxon>Metazoa</taxon>
        <taxon>Ecdysozoa</taxon>
        <taxon>Arthropoda</taxon>
        <taxon>Hexapoda</taxon>
        <taxon>Insecta</taxon>
        <taxon>Pterygota</taxon>
        <taxon>Neoptera</taxon>
        <taxon>Endopterygota</taxon>
        <taxon>Lepidoptera</taxon>
        <taxon>Glossata</taxon>
        <taxon>Ditrysia</taxon>
        <taxon>Noctuoidea</taxon>
        <taxon>Noctuidae</taxon>
        <taxon>Amphipyrinae</taxon>
        <taxon>Spodoptera</taxon>
    </lineage>
</organism>